<dbReference type="RefSeq" id="WP_151574738.1">
    <property type="nucleotide sequence ID" value="NZ_WBOT01000004.1"/>
</dbReference>
<dbReference type="EMBL" id="WBOT01000004">
    <property type="protein sequence ID" value="KAB2331872.1"/>
    <property type="molecule type" value="Genomic_DNA"/>
</dbReference>
<gene>
    <name evidence="1" type="ORF">F7732_14495</name>
</gene>
<dbReference type="Pfam" id="PF04294">
    <property type="entry name" value="VanW"/>
    <property type="match status" value="1"/>
</dbReference>
<dbReference type="PANTHER" id="PTHR35788">
    <property type="entry name" value="EXPORTED PROTEIN-RELATED"/>
    <property type="match status" value="1"/>
</dbReference>
<dbReference type="PANTHER" id="PTHR35788:SF1">
    <property type="entry name" value="EXPORTED PROTEIN"/>
    <property type="match status" value="1"/>
</dbReference>
<evidence type="ECO:0000313" key="1">
    <source>
        <dbReference type="EMBL" id="KAB2331872.1"/>
    </source>
</evidence>
<evidence type="ECO:0000313" key="2">
    <source>
        <dbReference type="Proteomes" id="UP000441354"/>
    </source>
</evidence>
<protein>
    <recommendedName>
        <fullName evidence="3">Peptidoglycan binding domain-containing protein</fullName>
    </recommendedName>
</protein>
<sequence>MLKATLCALLLSAHSLHPNEGLIIHHQNKKIAEIQKEEYEIPLSSIPILNIDQYNTLLSTLEKQIYLPPANAYIGDYGQIIEEKVGVKLHREKFAHLFSHYFYNNKLKKMEIPTLPVHPRVDRDLLLQINIKMIGQYATYFNSRNASRTNNIILAAKEIDNTVVFPGELFSFNQSVGQRTTNRGFQRAPVIVRGELSEDIGGGICQVSSTLFNAVDQAGLSIIERYSHSKRVHYVPPGRDATVSWYGPDFVFQNPYTHPILLRAKVYGGQMVVKVLSSDEIDLEPRKVPKTDELEEDKQQLLQWMNER</sequence>
<accession>A0A7V7RKL9</accession>
<name>A0A7V7RKL9_9BACI</name>
<comment type="caution">
    <text evidence="1">The sequence shown here is derived from an EMBL/GenBank/DDBJ whole genome shotgun (WGS) entry which is preliminary data.</text>
</comment>
<dbReference type="InterPro" id="IPR052913">
    <property type="entry name" value="Glycopeptide_resist_protein"/>
</dbReference>
<dbReference type="OrthoDB" id="9813301at2"/>
<proteinExistence type="predicted"/>
<reference evidence="1 2" key="1">
    <citation type="journal article" date="2014" name="Arch. Microbiol.">
        <title>Bacillus mesophilum sp. nov., strain IITR-54T, a novel 4-chlorobiphenyl dechlorinating bacterium.</title>
        <authorList>
            <person name="Manickam N."/>
            <person name="Singh N.K."/>
            <person name="Bajaj A."/>
            <person name="Kumar R.M."/>
            <person name="Kaur G."/>
            <person name="Kaur N."/>
            <person name="Bala M."/>
            <person name="Kumar A."/>
            <person name="Mayilraj S."/>
        </authorList>
    </citation>
    <scope>NUCLEOTIDE SEQUENCE [LARGE SCALE GENOMIC DNA]</scope>
    <source>
        <strain evidence="1 2">IITR-54</strain>
    </source>
</reference>
<dbReference type="Proteomes" id="UP000441354">
    <property type="component" value="Unassembled WGS sequence"/>
</dbReference>
<evidence type="ECO:0008006" key="3">
    <source>
        <dbReference type="Google" id="ProtNLM"/>
    </source>
</evidence>
<keyword evidence="2" id="KW-1185">Reference proteome</keyword>
<organism evidence="1 2">
    <name type="scientific">Bacillus mesophilum</name>
    <dbReference type="NCBI Taxonomy" id="1071718"/>
    <lineage>
        <taxon>Bacteria</taxon>
        <taxon>Bacillati</taxon>
        <taxon>Bacillota</taxon>
        <taxon>Bacilli</taxon>
        <taxon>Bacillales</taxon>
        <taxon>Bacillaceae</taxon>
        <taxon>Bacillus</taxon>
    </lineage>
</organism>
<dbReference type="InterPro" id="IPR007391">
    <property type="entry name" value="Vancomycin_resist_VanW"/>
</dbReference>
<dbReference type="AlphaFoldDB" id="A0A7V7RKL9"/>